<protein>
    <submittedName>
        <fullName evidence="4">SAM-dependent methyltransferase</fullName>
        <ecNumber evidence="4">2.1.1.-</ecNumber>
    </submittedName>
</protein>
<dbReference type="PANTHER" id="PTHR12049:SF7">
    <property type="entry name" value="PROTEIN ARGININE METHYLTRANSFERASE NDUFAF7, MITOCHONDRIAL"/>
    <property type="match status" value="1"/>
</dbReference>
<organism evidence="4 5">
    <name type="scientific">Streptomyces tardus</name>
    <dbReference type="NCBI Taxonomy" id="2780544"/>
    <lineage>
        <taxon>Bacteria</taxon>
        <taxon>Bacillati</taxon>
        <taxon>Actinomycetota</taxon>
        <taxon>Actinomycetes</taxon>
        <taxon>Kitasatosporales</taxon>
        <taxon>Streptomycetaceae</taxon>
        <taxon>Streptomyces</taxon>
    </lineage>
</organism>
<dbReference type="EC" id="2.1.1.-" evidence="4"/>
<reference evidence="4" key="1">
    <citation type="submission" date="2021-06" db="EMBL/GenBank/DDBJ databases">
        <title>Sequencing of actinobacteria type strains.</title>
        <authorList>
            <person name="Nguyen G.-S."/>
            <person name="Wentzel A."/>
        </authorList>
    </citation>
    <scope>NUCLEOTIDE SEQUENCE</scope>
    <source>
        <strain evidence="4">P38-E01</strain>
    </source>
</reference>
<comment type="caution">
    <text evidence="4">The sequence shown here is derived from an EMBL/GenBank/DDBJ whole genome shotgun (WGS) entry which is preliminary data.</text>
</comment>
<dbReference type="AlphaFoldDB" id="A0A949N4P3"/>
<keyword evidence="2 4" id="KW-0808">Transferase</keyword>
<dbReference type="GO" id="GO:0032259">
    <property type="term" value="P:methylation"/>
    <property type="evidence" value="ECO:0007669"/>
    <property type="project" value="UniProtKB-KW"/>
</dbReference>
<dbReference type="GO" id="GO:0035243">
    <property type="term" value="F:protein-arginine omega-N symmetric methyltransferase activity"/>
    <property type="evidence" value="ECO:0007669"/>
    <property type="project" value="TreeGrafter"/>
</dbReference>
<keyword evidence="1 4" id="KW-0489">Methyltransferase</keyword>
<evidence type="ECO:0000313" key="4">
    <source>
        <dbReference type="EMBL" id="MBU7598144.1"/>
    </source>
</evidence>
<evidence type="ECO:0000313" key="5">
    <source>
        <dbReference type="Proteomes" id="UP000694501"/>
    </source>
</evidence>
<dbReference type="PANTHER" id="PTHR12049">
    <property type="entry name" value="PROTEIN ARGININE METHYLTRANSFERASE NDUFAF7, MITOCHONDRIAL"/>
    <property type="match status" value="1"/>
</dbReference>
<dbReference type="RefSeq" id="WP_216814943.1">
    <property type="nucleotide sequence ID" value="NZ_JAELVF020000001.1"/>
</dbReference>
<accession>A0A949N4P3</accession>
<keyword evidence="5" id="KW-1185">Reference proteome</keyword>
<dbReference type="EMBL" id="JAELVF020000001">
    <property type="protein sequence ID" value="MBU7598144.1"/>
    <property type="molecule type" value="Genomic_DNA"/>
</dbReference>
<evidence type="ECO:0000256" key="2">
    <source>
        <dbReference type="ARBA" id="ARBA00022679"/>
    </source>
</evidence>
<evidence type="ECO:0000256" key="1">
    <source>
        <dbReference type="ARBA" id="ARBA00022603"/>
    </source>
</evidence>
<feature type="region of interest" description="Disordered" evidence="3">
    <location>
        <begin position="288"/>
        <end position="325"/>
    </location>
</feature>
<evidence type="ECO:0000256" key="3">
    <source>
        <dbReference type="SAM" id="MobiDB-lite"/>
    </source>
</evidence>
<proteinExistence type="predicted"/>
<dbReference type="InterPro" id="IPR003788">
    <property type="entry name" value="NDUFAF7"/>
</dbReference>
<gene>
    <name evidence="4" type="ORF">JGS22_011095</name>
</gene>
<dbReference type="Pfam" id="PF02636">
    <property type="entry name" value="Methyltransf_28"/>
    <property type="match status" value="1"/>
</dbReference>
<sequence>MTDDNSVPRLLGWREATERALYGPDGFFVREAPSSHFRTSVHASPRYAQAVAELLRRVDAALCEPPELDMVDVGAGRGELLTGVLAAVPEALRRRLRPLAVERAPRPPGLDPRIVWSSLPPSGTTGLLFANEWLDNVACEVVETDGEGVWRRVGVDPADGREELGAPVNGDDARWLRRWWPTGEPPEPGLRAEIGRPRDEAWRTAVGSLAAGLAVAVDYGHTRDDRPLFGTLTGYRDGREVRPVPDGSCDLTAHVAMDACASAPEASPAEEARGSRADETRGISAARAHAVRAADGPGGADRAGRADRAAGSGRGTGGSGRLLPQREALRALGLDGRRPPMDLARTDPAGYLRALSASGEAAELLDPAGLGGHLWLAHPVGIDSPLSHRAPAASTR</sequence>
<name>A0A949N4P3_9ACTN</name>
<dbReference type="Proteomes" id="UP000694501">
    <property type="component" value="Unassembled WGS sequence"/>
</dbReference>